<sequence>MVAHRLSTVRSADIVMYLDKGRIVSAGTFEEVRSAVPEFEIQAKLMGL</sequence>
<dbReference type="InterPro" id="IPR027417">
    <property type="entry name" value="P-loop_NTPase"/>
</dbReference>
<accession>A0A6J7AKD3</accession>
<name>A0A6J7AKD3_9ZZZZ</name>
<proteinExistence type="predicted"/>
<protein>
    <submittedName>
        <fullName evidence="1">Unannotated protein</fullName>
    </submittedName>
</protein>
<dbReference type="AlphaFoldDB" id="A0A6J7AKD3"/>
<dbReference type="Gene3D" id="3.40.50.300">
    <property type="entry name" value="P-loop containing nucleotide triphosphate hydrolases"/>
    <property type="match status" value="1"/>
</dbReference>
<evidence type="ECO:0000313" key="1">
    <source>
        <dbReference type="EMBL" id="CAB4833332.1"/>
    </source>
</evidence>
<gene>
    <name evidence="1" type="ORF">UFOPK3174_01458</name>
</gene>
<organism evidence="1">
    <name type="scientific">freshwater metagenome</name>
    <dbReference type="NCBI Taxonomy" id="449393"/>
    <lineage>
        <taxon>unclassified sequences</taxon>
        <taxon>metagenomes</taxon>
        <taxon>ecological metagenomes</taxon>
    </lineage>
</organism>
<dbReference type="EMBL" id="CAFABH010000041">
    <property type="protein sequence ID" value="CAB4833332.1"/>
    <property type="molecule type" value="Genomic_DNA"/>
</dbReference>
<reference evidence="1" key="1">
    <citation type="submission" date="2020-05" db="EMBL/GenBank/DDBJ databases">
        <authorList>
            <person name="Chiriac C."/>
            <person name="Salcher M."/>
            <person name="Ghai R."/>
            <person name="Kavagutti S V."/>
        </authorList>
    </citation>
    <scope>NUCLEOTIDE SEQUENCE</scope>
</reference>
<dbReference type="SUPFAM" id="SSF52540">
    <property type="entry name" value="P-loop containing nucleoside triphosphate hydrolases"/>
    <property type="match status" value="1"/>
</dbReference>